<dbReference type="EMBL" id="CP000387">
    <property type="protein sequence ID" value="ABN44657.1"/>
    <property type="molecule type" value="Genomic_DNA"/>
</dbReference>
<dbReference type="HOGENOM" id="CLU_2774298_0_0_9"/>
<gene>
    <name evidence="1" type="ordered locus">SSA_1254</name>
</gene>
<protein>
    <submittedName>
        <fullName evidence="1">Uncharacterized protein</fullName>
    </submittedName>
</protein>
<proteinExistence type="predicted"/>
<keyword evidence="2" id="KW-1185">Reference proteome</keyword>
<dbReference type="AlphaFoldDB" id="A3CNA2"/>
<dbReference type="RefSeq" id="WP_002917160.1">
    <property type="nucleotide sequence ID" value="NC_009009.1"/>
</dbReference>
<evidence type="ECO:0000313" key="2">
    <source>
        <dbReference type="Proteomes" id="UP000002148"/>
    </source>
</evidence>
<organism evidence="1 2">
    <name type="scientific">Streptococcus sanguinis (strain SK36)</name>
    <dbReference type="NCBI Taxonomy" id="388919"/>
    <lineage>
        <taxon>Bacteria</taxon>
        <taxon>Bacillati</taxon>
        <taxon>Bacillota</taxon>
        <taxon>Bacilli</taxon>
        <taxon>Lactobacillales</taxon>
        <taxon>Streptococcaceae</taxon>
        <taxon>Streptococcus</taxon>
    </lineage>
</organism>
<dbReference type="PATRIC" id="fig|388919.9.peg.1194"/>
<dbReference type="Proteomes" id="UP000002148">
    <property type="component" value="Chromosome"/>
</dbReference>
<accession>A3CNA2</accession>
<sequence length="80" mass="9481">MVILGGEHFEKMGDEMHLTSEGIEVFSRAMRERILEIHHYVELDKNRYTFLYMADQQVKSLIRCFKSRNADDYISSYTGE</sequence>
<dbReference type="STRING" id="388919.SSA_1254"/>
<evidence type="ECO:0000313" key="1">
    <source>
        <dbReference type="EMBL" id="ABN44657.1"/>
    </source>
</evidence>
<reference evidence="1 2" key="1">
    <citation type="journal article" date="2007" name="J. Bacteriol.">
        <title>Genome of the opportunistic pathogen Streptococcus sanguinis.</title>
        <authorList>
            <person name="Xu P."/>
            <person name="Alves J.M."/>
            <person name="Kitten T."/>
            <person name="Brown A."/>
            <person name="Chen Z."/>
            <person name="Ozaki L.S."/>
            <person name="Manque P."/>
            <person name="Ge X."/>
            <person name="Serrano M.G."/>
            <person name="Puiu D."/>
            <person name="Hendricks S."/>
            <person name="Wang Y."/>
            <person name="Chaplin M.D."/>
            <person name="Akan D."/>
            <person name="Paik S."/>
            <person name="Peterson D.L."/>
            <person name="Macrina F.L."/>
            <person name="Buck G.A."/>
        </authorList>
    </citation>
    <scope>NUCLEOTIDE SEQUENCE [LARGE SCALE GENOMIC DNA]</scope>
    <source>
        <strain evidence="1 2">SK36</strain>
    </source>
</reference>
<dbReference type="KEGG" id="ssa:SSA_1254"/>
<name>A3CNA2_STRSV</name>